<evidence type="ECO:0000313" key="2">
    <source>
        <dbReference type="EMBL" id="RXH84722.1"/>
    </source>
</evidence>
<dbReference type="Proteomes" id="UP000290289">
    <property type="component" value="Chromosome 11"/>
</dbReference>
<keyword evidence="3" id="KW-1185">Reference proteome</keyword>
<gene>
    <name evidence="2" type="ORF">DVH24_033006</name>
</gene>
<sequence length="175" mass="19831">MGVYWNGWDALRNRMKLVFFAAPVRKTGLLLFESSTNLGRKPKAKVKKAKSKNGTLPQTTWGQTKDLNTRQTTLRSNFVLDSIFQLYHYEYPKLIGGPTSVGELFISLVYLEQSRIFSKQIPKAVCLPTQFLSSADLPDRSTPQPLLPMSTREKDSKNREELDKFLNGNSANITT</sequence>
<dbReference type="AlphaFoldDB" id="A0A498IS38"/>
<evidence type="ECO:0000256" key="1">
    <source>
        <dbReference type="SAM" id="MobiDB-lite"/>
    </source>
</evidence>
<protein>
    <submittedName>
        <fullName evidence="2">Uncharacterized protein</fullName>
    </submittedName>
</protein>
<organism evidence="2 3">
    <name type="scientific">Malus domestica</name>
    <name type="common">Apple</name>
    <name type="synonym">Pyrus malus</name>
    <dbReference type="NCBI Taxonomy" id="3750"/>
    <lineage>
        <taxon>Eukaryota</taxon>
        <taxon>Viridiplantae</taxon>
        <taxon>Streptophyta</taxon>
        <taxon>Embryophyta</taxon>
        <taxon>Tracheophyta</taxon>
        <taxon>Spermatophyta</taxon>
        <taxon>Magnoliopsida</taxon>
        <taxon>eudicotyledons</taxon>
        <taxon>Gunneridae</taxon>
        <taxon>Pentapetalae</taxon>
        <taxon>rosids</taxon>
        <taxon>fabids</taxon>
        <taxon>Rosales</taxon>
        <taxon>Rosaceae</taxon>
        <taxon>Amygdaloideae</taxon>
        <taxon>Maleae</taxon>
        <taxon>Malus</taxon>
    </lineage>
</organism>
<name>A0A498IS38_MALDO</name>
<reference evidence="2 3" key="1">
    <citation type="submission" date="2018-10" db="EMBL/GenBank/DDBJ databases">
        <title>A high-quality apple genome assembly.</title>
        <authorList>
            <person name="Hu J."/>
        </authorList>
    </citation>
    <scope>NUCLEOTIDE SEQUENCE [LARGE SCALE GENOMIC DNA]</scope>
    <source>
        <strain evidence="3">cv. HFTH1</strain>
        <tissue evidence="2">Young leaf</tissue>
    </source>
</reference>
<proteinExistence type="predicted"/>
<accession>A0A498IS38</accession>
<feature type="region of interest" description="Disordered" evidence="1">
    <location>
        <begin position="136"/>
        <end position="175"/>
    </location>
</feature>
<feature type="compositionally biased region" description="Basic and acidic residues" evidence="1">
    <location>
        <begin position="151"/>
        <end position="164"/>
    </location>
</feature>
<comment type="caution">
    <text evidence="2">The sequence shown here is derived from an EMBL/GenBank/DDBJ whole genome shotgun (WGS) entry which is preliminary data.</text>
</comment>
<dbReference type="EMBL" id="RDQH01000337">
    <property type="protein sequence ID" value="RXH84722.1"/>
    <property type="molecule type" value="Genomic_DNA"/>
</dbReference>
<evidence type="ECO:0000313" key="3">
    <source>
        <dbReference type="Proteomes" id="UP000290289"/>
    </source>
</evidence>